<dbReference type="SUPFAM" id="SSF48452">
    <property type="entry name" value="TPR-like"/>
    <property type="match status" value="1"/>
</dbReference>
<feature type="domain" description="SusD-like N-terminal" evidence="7">
    <location>
        <begin position="86"/>
        <end position="208"/>
    </location>
</feature>
<dbReference type="AlphaFoldDB" id="A0A8J3DBW5"/>
<dbReference type="InterPro" id="IPR011990">
    <property type="entry name" value="TPR-like_helical_dom_sf"/>
</dbReference>
<dbReference type="GO" id="GO:0009279">
    <property type="term" value="C:cell outer membrane"/>
    <property type="evidence" value="ECO:0007669"/>
    <property type="project" value="UniProtKB-SubCell"/>
</dbReference>
<evidence type="ECO:0000256" key="5">
    <source>
        <dbReference type="ARBA" id="ARBA00023237"/>
    </source>
</evidence>
<dbReference type="EMBL" id="BMXF01000007">
    <property type="protein sequence ID" value="GHB86936.1"/>
    <property type="molecule type" value="Genomic_DNA"/>
</dbReference>
<keyword evidence="3" id="KW-0732">Signal</keyword>
<protein>
    <submittedName>
        <fullName evidence="8">Membrane protein</fullName>
    </submittedName>
</protein>
<dbReference type="RefSeq" id="WP_189568435.1">
    <property type="nucleotide sequence ID" value="NZ_BMXF01000007.1"/>
</dbReference>
<keyword evidence="9" id="KW-1185">Reference proteome</keyword>
<dbReference type="Pfam" id="PF07980">
    <property type="entry name" value="SusD_RagB"/>
    <property type="match status" value="1"/>
</dbReference>
<name>A0A8J3DBW5_9BACT</name>
<evidence type="ECO:0000256" key="3">
    <source>
        <dbReference type="ARBA" id="ARBA00022729"/>
    </source>
</evidence>
<feature type="domain" description="RagB/SusD" evidence="6">
    <location>
        <begin position="364"/>
        <end position="514"/>
    </location>
</feature>
<evidence type="ECO:0000256" key="4">
    <source>
        <dbReference type="ARBA" id="ARBA00023136"/>
    </source>
</evidence>
<evidence type="ECO:0000313" key="8">
    <source>
        <dbReference type="EMBL" id="GHB86936.1"/>
    </source>
</evidence>
<dbReference type="InterPro" id="IPR012944">
    <property type="entry name" value="SusD_RagB_dom"/>
</dbReference>
<evidence type="ECO:0000256" key="2">
    <source>
        <dbReference type="ARBA" id="ARBA00006275"/>
    </source>
</evidence>
<dbReference type="InterPro" id="IPR033985">
    <property type="entry name" value="SusD-like_N"/>
</dbReference>
<gene>
    <name evidence="8" type="ORF">GCM10007390_48420</name>
</gene>
<evidence type="ECO:0000256" key="1">
    <source>
        <dbReference type="ARBA" id="ARBA00004442"/>
    </source>
</evidence>
<organism evidence="8 9">
    <name type="scientific">Persicitalea jodogahamensis</name>
    <dbReference type="NCBI Taxonomy" id="402147"/>
    <lineage>
        <taxon>Bacteria</taxon>
        <taxon>Pseudomonadati</taxon>
        <taxon>Bacteroidota</taxon>
        <taxon>Cytophagia</taxon>
        <taxon>Cytophagales</taxon>
        <taxon>Spirosomataceae</taxon>
        <taxon>Persicitalea</taxon>
    </lineage>
</organism>
<dbReference type="CDD" id="cd08977">
    <property type="entry name" value="SusD"/>
    <property type="match status" value="1"/>
</dbReference>
<keyword evidence="5" id="KW-0998">Cell outer membrane</keyword>
<dbReference type="Proteomes" id="UP000598271">
    <property type="component" value="Unassembled WGS sequence"/>
</dbReference>
<comment type="similarity">
    <text evidence="2">Belongs to the SusD family.</text>
</comment>
<comment type="subcellular location">
    <subcellularLocation>
        <location evidence="1">Cell outer membrane</location>
    </subcellularLocation>
</comment>
<keyword evidence="4" id="KW-0472">Membrane</keyword>
<evidence type="ECO:0000259" key="7">
    <source>
        <dbReference type="Pfam" id="PF14322"/>
    </source>
</evidence>
<evidence type="ECO:0000313" key="9">
    <source>
        <dbReference type="Proteomes" id="UP000598271"/>
    </source>
</evidence>
<dbReference type="Gene3D" id="1.25.40.390">
    <property type="match status" value="1"/>
</dbReference>
<comment type="caution">
    <text evidence="8">The sequence shown here is derived from an EMBL/GenBank/DDBJ whole genome shotgun (WGS) entry which is preliminary data.</text>
</comment>
<sequence>MKSIKNPIILATAMLLGLAACKDKLAEVRPETSLDPNVILADASSAYALYNGVYVTLRGYQYTLFTLGEMRSEIWANGLFTESEDGTFRQFWAQDFSEATAPLGNWGGFYSLLNRVNTVITLFPKAPLDVATRDRYRGEMFGLRAYVYYNMLRTWGGVPLATQPLKEIGDLSSLYQERATPEMVMKQIKADIDSSLALIGPNVSYATPANPGNNKRVYWNRAATLTLKGDVYLWSGTHMGGGSGDFATSKSALEEVRDNPLFGLQPNYADIFDPLKENGNKEVIFAINYEKDQANLGTYGSFLVNTTQRSTLIFNPENPVPVVSAYPYVGGANRVGLSPALIAKLTGTTPPDSRIAATFRTLHNNSAPYALRGVLLTKFLGRADPISSSQIYDTDFPIYRYADVLLLLAEAKAKLGESPKAEIDAIRKRAYGPNFKPFVPGSKTENLNAILDEYLREFIGEGRYWWAERRAGDAFVYDRIDPKYLTAAESYKLLLPISVSMLNNDPKLTQTPGY</sequence>
<reference evidence="8 9" key="1">
    <citation type="journal article" date="2014" name="Int. J. Syst. Evol. Microbiol.">
        <title>Complete genome sequence of Corynebacterium casei LMG S-19264T (=DSM 44701T), isolated from a smear-ripened cheese.</title>
        <authorList>
            <consortium name="US DOE Joint Genome Institute (JGI-PGF)"/>
            <person name="Walter F."/>
            <person name="Albersmeier A."/>
            <person name="Kalinowski J."/>
            <person name="Ruckert C."/>
        </authorList>
    </citation>
    <scope>NUCLEOTIDE SEQUENCE [LARGE SCALE GENOMIC DNA]</scope>
    <source>
        <strain evidence="8 9">KCTC 12866</strain>
    </source>
</reference>
<proteinExistence type="inferred from homology"/>
<accession>A0A8J3DBW5</accession>
<dbReference type="PROSITE" id="PS51257">
    <property type="entry name" value="PROKAR_LIPOPROTEIN"/>
    <property type="match status" value="1"/>
</dbReference>
<evidence type="ECO:0000259" key="6">
    <source>
        <dbReference type="Pfam" id="PF07980"/>
    </source>
</evidence>
<dbReference type="Pfam" id="PF14322">
    <property type="entry name" value="SusD-like_3"/>
    <property type="match status" value="1"/>
</dbReference>